<sequence length="865" mass="95505">MSKENTTIISLPDQDNPVVSGENAEYGFGYCENQGNRSEQEDTLVWHLLSEADLTAKGTLTSLSPEQIGHRLWTSYLIIDEQRDESGATASTTIYDGKGNLITATLADTVSFAAVYGKDGKVINVIRLNSVTHNPTLPGETARVEAAGGRIVKNRVAFIPQKPSIGSIAVSRAIGDDYYKEKGWLIAESTIDITNFDKIAADCNIDKENIDKIQIISTCDGYTEPAGEKKQTKEDHEAFLLSNLKEIEEAKGTQLSPRELAEALSASALAKGSNDNVSVAVQSLTLDSKNPVFLGVYDGHGGSVTSILTAQNIVRVFKEQCALSLSAYAAQELSVHRKQAAFERDNQPLSAEVMHLAEERPIIKVVESVNEVEVTDVRGVQELVNPVSAAVSSSLASKSSAKCDISELDLSNVATFEDFERLYPDFEPRFDFKNFVAMSRAYPFIGNEGRQYERPVKKISELERMVSPSASYKKVGDQYVAAWTHMYNISDLQAISPDELDIRLYEDEDFVILPKHASRHDLGIAKIGKLLIEYAGNGGDTYTIRIQEIDKNDKKLIPFLSLKATSYPEVQFECLLPFSLITVNSSNTMTSSLNSNHSFESLSYAYEVKTILTKCMFNQDISLEERESVVANCKKIKKLEVFDPNFDPHRAESRPVQNPINEVVDIKTEVDLASHEQDVKSDFENVTIPAGHAETLDVVGTLEADQPVNGSHQEIPQKLQVQLDLILQKSINMHYYAVELRKQNNFRKASQVQEASNSAYKLHEAITAAAVDHYVNKNSTLKEFGDACTEVIAEVRPVLETHRGWKEILGNLALFIAGLGVGFVVAGLINKAVTGNFLFFKTDSEEKLDALEHTVKELAAPSGRN</sequence>
<protein>
    <submittedName>
        <fullName evidence="6">Protein phosphatase 2C family protein</fullName>
    </submittedName>
</protein>
<keyword evidence="2" id="KW-0378">Hydrolase</keyword>
<evidence type="ECO:0000256" key="1">
    <source>
        <dbReference type="ARBA" id="ARBA00022723"/>
    </source>
</evidence>
<evidence type="ECO:0000256" key="3">
    <source>
        <dbReference type="ARBA" id="ARBA00022912"/>
    </source>
</evidence>
<keyword evidence="4" id="KW-0812">Transmembrane</keyword>
<dbReference type="Proteomes" id="UP000809910">
    <property type="component" value="Unassembled WGS sequence"/>
</dbReference>
<name>A0ABS1WCN2_9GAMM</name>
<evidence type="ECO:0000256" key="2">
    <source>
        <dbReference type="ARBA" id="ARBA00022801"/>
    </source>
</evidence>
<dbReference type="RefSeq" id="WP_203107973.1">
    <property type="nucleotide sequence ID" value="NZ_JADOBG010000003.1"/>
</dbReference>
<dbReference type="Gene3D" id="3.60.40.10">
    <property type="entry name" value="PPM-type phosphatase domain"/>
    <property type="match status" value="1"/>
</dbReference>
<keyword evidence="7" id="KW-1185">Reference proteome</keyword>
<gene>
    <name evidence="6" type="ORF">I5282_11085</name>
</gene>
<dbReference type="SMART" id="SM00332">
    <property type="entry name" value="PP2Cc"/>
    <property type="match status" value="1"/>
</dbReference>
<dbReference type="InterPro" id="IPR036457">
    <property type="entry name" value="PPM-type-like_dom_sf"/>
</dbReference>
<dbReference type="InterPro" id="IPR001932">
    <property type="entry name" value="PPM-type_phosphatase-like_dom"/>
</dbReference>
<keyword evidence="1" id="KW-0479">Metal-binding</keyword>
<keyword evidence="4" id="KW-0472">Membrane</keyword>
<dbReference type="InterPro" id="IPR000222">
    <property type="entry name" value="PP2C_BS"/>
</dbReference>
<feature type="domain" description="PPM-type phosphatase" evidence="5">
    <location>
        <begin position="27"/>
        <end position="284"/>
    </location>
</feature>
<dbReference type="InterPro" id="IPR015655">
    <property type="entry name" value="PP2C"/>
</dbReference>
<proteinExistence type="predicted"/>
<dbReference type="PROSITE" id="PS01032">
    <property type="entry name" value="PPM_1"/>
    <property type="match status" value="1"/>
</dbReference>
<accession>A0ABS1WCN2</accession>
<reference evidence="6 7" key="1">
    <citation type="submission" date="2020-12" db="EMBL/GenBank/DDBJ databases">
        <title>WGS of Legionella: environmental sample.</title>
        <authorList>
            <person name="Cristino S."/>
            <person name="Girolamini L."/>
            <person name="Salaris S."/>
            <person name="Pascale M.R."/>
            <person name="Mazzotta M."/>
            <person name="Orsini M."/>
            <person name="Grottola A."/>
        </authorList>
    </citation>
    <scope>NUCLEOTIDE SEQUENCE [LARGE SCALE GENOMIC DNA]</scope>
    <source>
        <strain evidence="6 7">30cs62</strain>
    </source>
</reference>
<dbReference type="PANTHER" id="PTHR47992">
    <property type="entry name" value="PROTEIN PHOSPHATASE"/>
    <property type="match status" value="1"/>
</dbReference>
<evidence type="ECO:0000313" key="6">
    <source>
        <dbReference type="EMBL" id="MBL7527113.1"/>
    </source>
</evidence>
<comment type="caution">
    <text evidence="6">The sequence shown here is derived from an EMBL/GenBank/DDBJ whole genome shotgun (WGS) entry which is preliminary data.</text>
</comment>
<evidence type="ECO:0000256" key="4">
    <source>
        <dbReference type="SAM" id="Phobius"/>
    </source>
</evidence>
<dbReference type="Pfam" id="PF00481">
    <property type="entry name" value="PP2C"/>
    <property type="match status" value="1"/>
</dbReference>
<dbReference type="SUPFAM" id="SSF81606">
    <property type="entry name" value="PP2C-like"/>
    <property type="match status" value="1"/>
</dbReference>
<feature type="transmembrane region" description="Helical" evidence="4">
    <location>
        <begin position="808"/>
        <end position="829"/>
    </location>
</feature>
<keyword evidence="4" id="KW-1133">Transmembrane helix</keyword>
<evidence type="ECO:0000259" key="5">
    <source>
        <dbReference type="PROSITE" id="PS51746"/>
    </source>
</evidence>
<keyword evidence="3" id="KW-0904">Protein phosphatase</keyword>
<evidence type="ECO:0000313" key="7">
    <source>
        <dbReference type="Proteomes" id="UP000809910"/>
    </source>
</evidence>
<organism evidence="6 7">
    <name type="scientific">Legionella bononiensis</name>
    <dbReference type="NCBI Taxonomy" id="2793102"/>
    <lineage>
        <taxon>Bacteria</taxon>
        <taxon>Pseudomonadati</taxon>
        <taxon>Pseudomonadota</taxon>
        <taxon>Gammaproteobacteria</taxon>
        <taxon>Legionellales</taxon>
        <taxon>Legionellaceae</taxon>
        <taxon>Legionella</taxon>
    </lineage>
</organism>
<dbReference type="PROSITE" id="PS51746">
    <property type="entry name" value="PPM_2"/>
    <property type="match status" value="1"/>
</dbReference>
<dbReference type="EMBL" id="JADWVN010000021">
    <property type="protein sequence ID" value="MBL7527113.1"/>
    <property type="molecule type" value="Genomic_DNA"/>
</dbReference>